<dbReference type="InterPro" id="IPR026250">
    <property type="entry name" value="ITPRIP-like"/>
</dbReference>
<keyword evidence="17" id="KW-1185">Reference proteome</keyword>
<evidence type="ECO:0000256" key="6">
    <source>
        <dbReference type="ARBA" id="ARBA00022475"/>
    </source>
</evidence>
<dbReference type="Gene3D" id="1.10.1410.40">
    <property type="match status" value="1"/>
</dbReference>
<evidence type="ECO:0000313" key="16">
    <source>
        <dbReference type="EMBL" id="KAG9461086.1"/>
    </source>
</evidence>
<evidence type="ECO:0000256" key="11">
    <source>
        <dbReference type="ARBA" id="ARBA00023136"/>
    </source>
</evidence>
<evidence type="ECO:0000313" key="17">
    <source>
        <dbReference type="Proteomes" id="UP000770717"/>
    </source>
</evidence>
<dbReference type="OrthoDB" id="9923553at2759"/>
<dbReference type="PRINTS" id="PR02107">
    <property type="entry name" value="INOS145TPRIP"/>
</dbReference>
<dbReference type="AlphaFoldDB" id="A0A8J6B5J5"/>
<proteinExistence type="inferred from homology"/>
<dbReference type="PANTHER" id="PTHR10656">
    <property type="entry name" value="CELL FATE DETERMINING PROTEIN MAB21-RELATED"/>
    <property type="match status" value="1"/>
</dbReference>
<evidence type="ECO:0000256" key="9">
    <source>
        <dbReference type="ARBA" id="ARBA00022989"/>
    </source>
</evidence>
<gene>
    <name evidence="16" type="ORF">GDO78_018186</name>
</gene>
<comment type="subcellular location">
    <subcellularLocation>
        <location evidence="2">Cell membrane</location>
        <topology evidence="2">Single-pass type I membrane protein</topology>
    </subcellularLocation>
    <subcellularLocation>
        <location evidence="3">Nucleus outer membrane</location>
        <topology evidence="3">Single-pass type I membrane protein</topology>
    </subcellularLocation>
</comment>
<dbReference type="PANTHER" id="PTHR10656:SF8">
    <property type="entry name" value="INOSITOL 1,4,5-TRISPHOSPHATE RECEPTOR-INTERACTING PROTEIN"/>
    <property type="match status" value="1"/>
</dbReference>
<keyword evidence="8 14" id="KW-0732">Signal</keyword>
<evidence type="ECO:0000256" key="7">
    <source>
        <dbReference type="ARBA" id="ARBA00022692"/>
    </source>
</evidence>
<dbReference type="Pfam" id="PF20266">
    <property type="entry name" value="Mab-21_C"/>
    <property type="match status" value="1"/>
</dbReference>
<evidence type="ECO:0000256" key="1">
    <source>
        <dbReference type="ARBA" id="ARBA00003856"/>
    </source>
</evidence>
<evidence type="ECO:0000256" key="8">
    <source>
        <dbReference type="ARBA" id="ARBA00022729"/>
    </source>
</evidence>
<dbReference type="SMART" id="SM01265">
    <property type="entry name" value="Mab-21"/>
    <property type="match status" value="1"/>
</dbReference>
<feature type="domain" description="Mab-21-like HhH/H2TH-like" evidence="15">
    <location>
        <begin position="397"/>
        <end position="475"/>
    </location>
</feature>
<keyword evidence="13" id="KW-0539">Nucleus</keyword>
<comment type="caution">
    <text evidence="16">The sequence shown here is derived from an EMBL/GenBank/DDBJ whole genome shotgun (WGS) entry which is preliminary data.</text>
</comment>
<dbReference type="Gene3D" id="3.30.460.90">
    <property type="match status" value="1"/>
</dbReference>
<evidence type="ECO:0000256" key="4">
    <source>
        <dbReference type="ARBA" id="ARBA00005554"/>
    </source>
</evidence>
<feature type="signal peptide" evidence="14">
    <location>
        <begin position="1"/>
        <end position="15"/>
    </location>
</feature>
<comment type="similarity">
    <text evidence="4">Belongs to the ITPRIP family.</text>
</comment>
<keyword evidence="11" id="KW-0472">Membrane</keyword>
<feature type="chain" id="PRO_5035216401" description="Inositol 1,4,5-trisphosphate receptor-interacting protein" evidence="14">
    <location>
        <begin position="16"/>
        <end position="539"/>
    </location>
</feature>
<organism evidence="16 17">
    <name type="scientific">Eleutherodactylus coqui</name>
    <name type="common">Puerto Rican coqui</name>
    <dbReference type="NCBI Taxonomy" id="57060"/>
    <lineage>
        <taxon>Eukaryota</taxon>
        <taxon>Metazoa</taxon>
        <taxon>Chordata</taxon>
        <taxon>Craniata</taxon>
        <taxon>Vertebrata</taxon>
        <taxon>Euteleostomi</taxon>
        <taxon>Amphibia</taxon>
        <taxon>Batrachia</taxon>
        <taxon>Anura</taxon>
        <taxon>Neobatrachia</taxon>
        <taxon>Hyloidea</taxon>
        <taxon>Eleutherodactylidae</taxon>
        <taxon>Eleutherodactylinae</taxon>
        <taxon>Eleutherodactylus</taxon>
        <taxon>Eleutherodactylus</taxon>
    </lineage>
</organism>
<keyword evidence="10" id="KW-0175">Coiled coil</keyword>
<dbReference type="Proteomes" id="UP000770717">
    <property type="component" value="Unassembled WGS sequence"/>
</dbReference>
<comment type="function">
    <text evidence="1">Enhances Ca(2+)-mediated inhibition of inositol 1,4,5-triphosphate receptor (ITPR) Ca(2+) release.</text>
</comment>
<name>A0A8J6B5J5_ELECQ</name>
<sequence length="539" mass="62167">MHSGIFKVCLVVVTAIVNHPLLFPNNDTSVPANDDLIVQKLREREEILKKQQLELEELLFREQEPAGDAKTESEEPEGGARWDLWSTVSMVIFLMIEVWRQDFKDNSHEQSKEEEDLVFIGNHCHGVTLPNKPMLTIFHDQYIRATTHDAVRSREFVEGFADDLLEALRSVCNRDTDMEVEDSICVGSMYENWRVNKPLICDLLVPFAPPEPYHFRCQPWVSDPSIRPDRQSFGTILVCGPDDNPSGCVCDKKRLGEDMLCLLHNLTTNDKKVNEEINLLCCKNSNYLDVDQVMKWFQTTVTKAWSKISHKYEFEVTFSNLDSPGALRVKFKSGKVISLNVTPVVRYEDSNLYFISHFPSMPREVSCSIQWMLSFAVYERSFLKDFAKKLPDNSCHLSCLQIMTFLRSKQCHITGPSGLTTYHLKTVLMHLLLSQPCSGWANVMLEERLRDMFRSLEKSLLEKKLLHFMVGNWKLPDTVNLPQHFRVAEPVNLFRSFVLNRDLYQQTLSMFYEMLKNATVMINEYSLHLPNGSASKPAH</sequence>
<evidence type="ECO:0000256" key="12">
    <source>
        <dbReference type="ARBA" id="ARBA00023180"/>
    </source>
</evidence>
<dbReference type="GO" id="GO:0005640">
    <property type="term" value="C:nuclear outer membrane"/>
    <property type="evidence" value="ECO:0007669"/>
    <property type="project" value="UniProtKB-SubCell"/>
</dbReference>
<dbReference type="EMBL" id="WNTK01029498">
    <property type="protein sequence ID" value="KAG9461086.1"/>
    <property type="molecule type" value="Genomic_DNA"/>
</dbReference>
<evidence type="ECO:0000256" key="13">
    <source>
        <dbReference type="ARBA" id="ARBA00023242"/>
    </source>
</evidence>
<keyword evidence="6" id="KW-1003">Cell membrane</keyword>
<evidence type="ECO:0000256" key="2">
    <source>
        <dbReference type="ARBA" id="ARBA00004251"/>
    </source>
</evidence>
<evidence type="ECO:0000259" key="15">
    <source>
        <dbReference type="Pfam" id="PF20266"/>
    </source>
</evidence>
<reference evidence="16" key="1">
    <citation type="thesis" date="2020" institute="ProQuest LLC" country="789 East Eisenhower Parkway, Ann Arbor, MI, USA">
        <title>Comparative Genomics and Chromosome Evolution.</title>
        <authorList>
            <person name="Mudd A.B."/>
        </authorList>
    </citation>
    <scope>NUCLEOTIDE SEQUENCE</scope>
    <source>
        <strain evidence="16">HN-11 Male</strain>
        <tissue evidence="16">Kidney and liver</tissue>
    </source>
</reference>
<keyword evidence="9" id="KW-1133">Transmembrane helix</keyword>
<evidence type="ECO:0000256" key="10">
    <source>
        <dbReference type="ARBA" id="ARBA00023054"/>
    </source>
</evidence>
<evidence type="ECO:0000256" key="14">
    <source>
        <dbReference type="SAM" id="SignalP"/>
    </source>
</evidence>
<accession>A0A8J6B5J5</accession>
<dbReference type="GO" id="GO:0005886">
    <property type="term" value="C:plasma membrane"/>
    <property type="evidence" value="ECO:0007669"/>
    <property type="project" value="UniProtKB-SubCell"/>
</dbReference>
<keyword evidence="12" id="KW-0325">Glycoprotein</keyword>
<evidence type="ECO:0000256" key="5">
    <source>
        <dbReference type="ARBA" id="ARBA00019443"/>
    </source>
</evidence>
<protein>
    <recommendedName>
        <fullName evidence="5">Inositol 1,4,5-trisphosphate receptor-interacting protein</fullName>
    </recommendedName>
</protein>
<dbReference type="InterPro" id="IPR024810">
    <property type="entry name" value="MAB21L/cGLR"/>
</dbReference>
<evidence type="ECO:0000256" key="3">
    <source>
        <dbReference type="ARBA" id="ARBA00004494"/>
    </source>
</evidence>
<dbReference type="InterPro" id="IPR046906">
    <property type="entry name" value="Mab-21_HhH/H2TH-like"/>
</dbReference>
<keyword evidence="7" id="KW-0812">Transmembrane</keyword>